<dbReference type="AlphaFoldDB" id="A0AAN7R1K6"/>
<reference evidence="1 2" key="1">
    <citation type="journal article" date="2023" name="Hortic Res">
        <title>Pangenome of water caltrop reveals structural variations and asymmetric subgenome divergence after allopolyploidization.</title>
        <authorList>
            <person name="Zhang X."/>
            <person name="Chen Y."/>
            <person name="Wang L."/>
            <person name="Yuan Y."/>
            <person name="Fang M."/>
            <person name="Shi L."/>
            <person name="Lu R."/>
            <person name="Comes H.P."/>
            <person name="Ma Y."/>
            <person name="Chen Y."/>
            <person name="Huang G."/>
            <person name="Zhou Y."/>
            <person name="Zheng Z."/>
            <person name="Qiu Y."/>
        </authorList>
    </citation>
    <scope>NUCLEOTIDE SEQUENCE [LARGE SCALE GENOMIC DNA]</scope>
    <source>
        <strain evidence="1">F231</strain>
    </source>
</reference>
<accession>A0AAN7R1K6</accession>
<comment type="caution">
    <text evidence="1">The sequence shown here is derived from an EMBL/GenBank/DDBJ whole genome shotgun (WGS) entry which is preliminary data.</text>
</comment>
<gene>
    <name evidence="1" type="ORF">SAY86_016595</name>
</gene>
<proteinExistence type="predicted"/>
<sequence>MEASSHEHNLLKHFLLENYRVGSQLYAYSLLFEFEQFLSDIGKGINMASTIEGLLPERLLLNEQQNMAGAIYCMSSDKLLLFHAHQMREAEHEYKELIGLNLKLWGEATKTMIRLVSEEINRS</sequence>
<dbReference type="Proteomes" id="UP001346149">
    <property type="component" value="Unassembled WGS sequence"/>
</dbReference>
<organism evidence="1 2">
    <name type="scientific">Trapa natans</name>
    <name type="common">Water chestnut</name>
    <dbReference type="NCBI Taxonomy" id="22666"/>
    <lineage>
        <taxon>Eukaryota</taxon>
        <taxon>Viridiplantae</taxon>
        <taxon>Streptophyta</taxon>
        <taxon>Embryophyta</taxon>
        <taxon>Tracheophyta</taxon>
        <taxon>Spermatophyta</taxon>
        <taxon>Magnoliopsida</taxon>
        <taxon>eudicotyledons</taxon>
        <taxon>Gunneridae</taxon>
        <taxon>Pentapetalae</taxon>
        <taxon>rosids</taxon>
        <taxon>malvids</taxon>
        <taxon>Myrtales</taxon>
        <taxon>Lythraceae</taxon>
        <taxon>Trapa</taxon>
    </lineage>
</organism>
<evidence type="ECO:0000313" key="2">
    <source>
        <dbReference type="Proteomes" id="UP001346149"/>
    </source>
</evidence>
<evidence type="ECO:0000313" key="1">
    <source>
        <dbReference type="EMBL" id="KAK4782493.1"/>
    </source>
</evidence>
<name>A0AAN7R1K6_TRANT</name>
<protein>
    <submittedName>
        <fullName evidence="1">Uncharacterized protein</fullName>
    </submittedName>
</protein>
<keyword evidence="2" id="KW-1185">Reference proteome</keyword>
<dbReference type="EMBL" id="JAXQNO010000016">
    <property type="protein sequence ID" value="KAK4782493.1"/>
    <property type="molecule type" value="Genomic_DNA"/>
</dbReference>